<proteinExistence type="predicted"/>
<dbReference type="InterPro" id="IPR018608">
    <property type="entry name" value="Gti1/Pac2"/>
</dbReference>
<sequence length="174" mass="20128">MQQPTCKNIRIRSTEDAHKIFYAIHRGLLQMVTRRLDPDERNALRSGCIYVWEERAGGSADSPASQGMERFTEGRRWSPSRVREDFLFYYEKYTPQSFIHSDAPEARPPRDWEPLVKQTISVWATFSPGEPARKWHLTAYFTQASVDDLMTVDDIFPNLSPVPEGLFKSARTSK</sequence>
<evidence type="ECO:0008006" key="3">
    <source>
        <dbReference type="Google" id="ProtNLM"/>
    </source>
</evidence>
<accession>A0A0D7ABK3</accession>
<evidence type="ECO:0000313" key="1">
    <source>
        <dbReference type="EMBL" id="KIY48050.1"/>
    </source>
</evidence>
<gene>
    <name evidence="1" type="ORF">FISHEDRAFT_44027</name>
</gene>
<feature type="non-terminal residue" evidence="1">
    <location>
        <position position="174"/>
    </location>
</feature>
<protein>
    <recommendedName>
        <fullName evidence="3">Gti1/Pac2 family-domain-containing protein</fullName>
    </recommendedName>
</protein>
<dbReference type="OrthoDB" id="5572844at2759"/>
<dbReference type="AlphaFoldDB" id="A0A0D7ABK3"/>
<reference evidence="1 2" key="1">
    <citation type="journal article" date="2015" name="Fungal Genet. Biol.">
        <title>Evolution of novel wood decay mechanisms in Agaricales revealed by the genome sequences of Fistulina hepatica and Cylindrobasidium torrendii.</title>
        <authorList>
            <person name="Floudas D."/>
            <person name="Held B.W."/>
            <person name="Riley R."/>
            <person name="Nagy L.G."/>
            <person name="Koehler G."/>
            <person name="Ransdell A.S."/>
            <person name="Younus H."/>
            <person name="Chow J."/>
            <person name="Chiniquy J."/>
            <person name="Lipzen A."/>
            <person name="Tritt A."/>
            <person name="Sun H."/>
            <person name="Haridas S."/>
            <person name="LaButti K."/>
            <person name="Ohm R.A."/>
            <person name="Kues U."/>
            <person name="Blanchette R.A."/>
            <person name="Grigoriev I.V."/>
            <person name="Minto R.E."/>
            <person name="Hibbett D.S."/>
        </authorList>
    </citation>
    <scope>NUCLEOTIDE SEQUENCE [LARGE SCALE GENOMIC DNA]</scope>
    <source>
        <strain evidence="1 2">ATCC 64428</strain>
    </source>
</reference>
<organism evidence="1 2">
    <name type="scientific">Fistulina hepatica ATCC 64428</name>
    <dbReference type="NCBI Taxonomy" id="1128425"/>
    <lineage>
        <taxon>Eukaryota</taxon>
        <taxon>Fungi</taxon>
        <taxon>Dikarya</taxon>
        <taxon>Basidiomycota</taxon>
        <taxon>Agaricomycotina</taxon>
        <taxon>Agaricomycetes</taxon>
        <taxon>Agaricomycetidae</taxon>
        <taxon>Agaricales</taxon>
        <taxon>Fistulinaceae</taxon>
        <taxon>Fistulina</taxon>
    </lineage>
</organism>
<keyword evidence="2" id="KW-1185">Reference proteome</keyword>
<evidence type="ECO:0000313" key="2">
    <source>
        <dbReference type="Proteomes" id="UP000054144"/>
    </source>
</evidence>
<name>A0A0D7ABK3_9AGAR</name>
<dbReference type="EMBL" id="KN881858">
    <property type="protein sequence ID" value="KIY48050.1"/>
    <property type="molecule type" value="Genomic_DNA"/>
</dbReference>
<dbReference type="PANTHER" id="PTHR28027">
    <property type="entry name" value="TRANSCRIPTIONAL REGULATOR MIT1"/>
    <property type="match status" value="1"/>
</dbReference>
<dbReference type="Proteomes" id="UP000054144">
    <property type="component" value="Unassembled WGS sequence"/>
</dbReference>
<dbReference type="GO" id="GO:0003677">
    <property type="term" value="F:DNA binding"/>
    <property type="evidence" value="ECO:0007669"/>
    <property type="project" value="TreeGrafter"/>
</dbReference>
<dbReference type="Pfam" id="PF09729">
    <property type="entry name" value="Gti1_Pac2"/>
    <property type="match status" value="1"/>
</dbReference>
<dbReference type="PANTHER" id="PTHR28027:SF1">
    <property type="entry name" value="CAMP INDEPENDENT REGULATORY PROTEIN (AFU_ORTHOLOGUE AFUA_3G09640)"/>
    <property type="match status" value="1"/>
</dbReference>